<dbReference type="Proteomes" id="UP000028542">
    <property type="component" value="Unassembled WGS sequence"/>
</dbReference>
<dbReference type="CDD" id="cd00077">
    <property type="entry name" value="HDc"/>
    <property type="match status" value="1"/>
</dbReference>
<dbReference type="PROSITE" id="PS51831">
    <property type="entry name" value="HD"/>
    <property type="match status" value="1"/>
</dbReference>
<feature type="domain" description="HD" evidence="2">
    <location>
        <begin position="148"/>
        <end position="269"/>
    </location>
</feature>
<dbReference type="Pfam" id="PF01966">
    <property type="entry name" value="HD"/>
    <property type="match status" value="1"/>
</dbReference>
<dbReference type="EMBL" id="JPMD01000010">
    <property type="protein sequence ID" value="KEZ87568.1"/>
    <property type="molecule type" value="Genomic_DNA"/>
</dbReference>
<dbReference type="STRING" id="318464.IO99_04685"/>
<proteinExistence type="predicted"/>
<evidence type="ECO:0000259" key="2">
    <source>
        <dbReference type="PROSITE" id="PS51831"/>
    </source>
</evidence>
<protein>
    <submittedName>
        <fullName evidence="3">Phosphohydrolase</fullName>
    </submittedName>
</protein>
<dbReference type="InterPro" id="IPR050798">
    <property type="entry name" value="YhaM_exoribonuc/phosphodiest"/>
</dbReference>
<keyword evidence="4" id="KW-1185">Reference proteome</keyword>
<comment type="caution">
    <text evidence="3">The sequence shown here is derived from an EMBL/GenBank/DDBJ whole genome shotgun (WGS) entry which is preliminary data.</text>
</comment>
<dbReference type="SUPFAM" id="SSF109604">
    <property type="entry name" value="HD-domain/PDEase-like"/>
    <property type="match status" value="1"/>
</dbReference>
<evidence type="ECO:0000256" key="1">
    <source>
        <dbReference type="ARBA" id="ARBA00022801"/>
    </source>
</evidence>
<dbReference type="RefSeq" id="WP_035130803.1">
    <property type="nucleotide sequence ID" value="NZ_JPMD01000010.1"/>
</dbReference>
<dbReference type="GO" id="GO:0031125">
    <property type="term" value="P:rRNA 3'-end processing"/>
    <property type="evidence" value="ECO:0007669"/>
    <property type="project" value="TreeGrafter"/>
</dbReference>
<dbReference type="PANTHER" id="PTHR37294">
    <property type="entry name" value="3'-5' EXORIBONUCLEASE YHAM"/>
    <property type="match status" value="1"/>
</dbReference>
<accession>A0A084JF34</accession>
<dbReference type="SMART" id="SM00471">
    <property type="entry name" value="HDc"/>
    <property type="match status" value="1"/>
</dbReference>
<dbReference type="GO" id="GO:0016787">
    <property type="term" value="F:hydrolase activity"/>
    <property type="evidence" value="ECO:0007669"/>
    <property type="project" value="UniProtKB-KW"/>
</dbReference>
<dbReference type="InterPro" id="IPR003607">
    <property type="entry name" value="HD/PDEase_dom"/>
</dbReference>
<dbReference type="AlphaFoldDB" id="A0A084JF34"/>
<sequence>MKSIYLIQVANSTNKDLVELLLMIKDKKIYKDEIIYTLGDITGELRLKVENNYNKVLNIGDVVNVSIKDNSIVKIDLSKSSYNLNDFMNCVKRDVKFILDELEEMTTQQFKCEEVMSLDKYFFCDKKFINDFSQGIGGLEHHTYIGGLAEHTLNVTYWAKKLAYRYNCRYKEIAILAAKLHDIGKIYEYSSIGRFKPTMRGEMEGHIVIGITMIEEAFKNNPGFYSEDFKNRIKGCIVQHHGKPEYGSPKGPNTEEAFIVHYADYLDATMNKVSKVKDKTIHDTWSDYEKKIETKLFI</sequence>
<evidence type="ECO:0000313" key="3">
    <source>
        <dbReference type="EMBL" id="KEZ87568.1"/>
    </source>
</evidence>
<gene>
    <name evidence="3" type="ORF">IO99_04685</name>
</gene>
<dbReference type="Gene3D" id="1.10.3210.10">
    <property type="entry name" value="Hypothetical protein af1432"/>
    <property type="match status" value="1"/>
</dbReference>
<reference evidence="3 4" key="1">
    <citation type="submission" date="2014-07" db="EMBL/GenBank/DDBJ databases">
        <title>Draft genome of Clostridium sulfidigenes 113A isolated from sediments associated with methane hydrate from Krishna Godavari basin.</title>
        <authorList>
            <person name="Honkalas V.S."/>
            <person name="Dabir A.P."/>
            <person name="Arora P."/>
            <person name="Dhakephalkar P.K."/>
        </authorList>
    </citation>
    <scope>NUCLEOTIDE SEQUENCE [LARGE SCALE GENOMIC DNA]</scope>
    <source>
        <strain evidence="3 4">113A</strain>
    </source>
</reference>
<name>A0A084JF34_9CLOT</name>
<dbReference type="InterPro" id="IPR006674">
    <property type="entry name" value="HD_domain"/>
</dbReference>
<dbReference type="PANTHER" id="PTHR37294:SF1">
    <property type="entry name" value="3'-5' EXORIBONUCLEASE YHAM"/>
    <property type="match status" value="1"/>
</dbReference>
<keyword evidence="1 3" id="KW-0378">Hydrolase</keyword>
<dbReference type="InterPro" id="IPR006675">
    <property type="entry name" value="HDIG_dom"/>
</dbReference>
<dbReference type="eggNOG" id="COG3481">
    <property type="taxonomic scope" value="Bacteria"/>
</dbReference>
<evidence type="ECO:0000313" key="4">
    <source>
        <dbReference type="Proteomes" id="UP000028542"/>
    </source>
</evidence>
<dbReference type="NCBIfam" id="TIGR00277">
    <property type="entry name" value="HDIG"/>
    <property type="match status" value="1"/>
</dbReference>
<organism evidence="3 4">
    <name type="scientific">Clostridium sulfidigenes</name>
    <dbReference type="NCBI Taxonomy" id="318464"/>
    <lineage>
        <taxon>Bacteria</taxon>
        <taxon>Bacillati</taxon>
        <taxon>Bacillota</taxon>
        <taxon>Clostridia</taxon>
        <taxon>Eubacteriales</taxon>
        <taxon>Clostridiaceae</taxon>
        <taxon>Clostridium</taxon>
    </lineage>
</organism>